<comment type="subunit">
    <text evidence="6 20">Homodimer.</text>
</comment>
<keyword evidence="14 19" id="KW-0799">Topoisomerase</keyword>
<feature type="region of interest" description="Disordered" evidence="21">
    <location>
        <begin position="1255"/>
        <end position="1488"/>
    </location>
</feature>
<evidence type="ECO:0000256" key="13">
    <source>
        <dbReference type="ARBA" id="ARBA00022842"/>
    </source>
</evidence>
<dbReference type="FunFam" id="3.30.1360.40:FF:000011">
    <property type="entry name" value="DNA topoisomerase 2"/>
    <property type="match status" value="1"/>
</dbReference>
<dbReference type="PANTHER" id="PTHR10169:SF38">
    <property type="entry name" value="DNA TOPOISOMERASE 2"/>
    <property type="match status" value="1"/>
</dbReference>
<dbReference type="InterPro" id="IPR002205">
    <property type="entry name" value="Topo_IIA_dom_A"/>
</dbReference>
<evidence type="ECO:0000256" key="7">
    <source>
        <dbReference type="ARBA" id="ARBA00012895"/>
    </source>
</evidence>
<keyword evidence="13" id="KW-0460">Magnesium</keyword>
<evidence type="ECO:0000256" key="17">
    <source>
        <dbReference type="ARBA" id="ARBA00023242"/>
    </source>
</evidence>
<evidence type="ECO:0000313" key="24">
    <source>
        <dbReference type="EMBL" id="KAI3406867.2"/>
    </source>
</evidence>
<organism evidence="24 25">
    <name type="scientific">Candida oxycetoniae</name>
    <dbReference type="NCBI Taxonomy" id="497107"/>
    <lineage>
        <taxon>Eukaryota</taxon>
        <taxon>Fungi</taxon>
        <taxon>Dikarya</taxon>
        <taxon>Ascomycota</taxon>
        <taxon>Saccharomycotina</taxon>
        <taxon>Pichiomycetes</taxon>
        <taxon>Debaryomycetaceae</taxon>
        <taxon>Candida/Lodderomyces clade</taxon>
        <taxon>Candida</taxon>
    </lineage>
</organism>
<comment type="similarity">
    <text evidence="5 20">Belongs to the type II topoisomerase family.</text>
</comment>
<comment type="catalytic activity">
    <reaction evidence="1 19 20">
        <text>ATP-dependent breakage, passage and rejoining of double-stranded DNA.</text>
        <dbReference type="EC" id="5.6.2.2"/>
    </reaction>
</comment>
<evidence type="ECO:0000259" key="22">
    <source>
        <dbReference type="PROSITE" id="PS50880"/>
    </source>
</evidence>
<dbReference type="Gene3D" id="3.30.1490.30">
    <property type="match status" value="1"/>
</dbReference>
<evidence type="ECO:0000256" key="18">
    <source>
        <dbReference type="ARBA" id="ARBA00053943"/>
    </source>
</evidence>
<dbReference type="RefSeq" id="XP_049182612.1">
    <property type="nucleotide sequence ID" value="XM_049324577.1"/>
</dbReference>
<feature type="compositionally biased region" description="Low complexity" evidence="21">
    <location>
        <begin position="1331"/>
        <end position="1351"/>
    </location>
</feature>
<dbReference type="CDD" id="cd03365">
    <property type="entry name" value="TOPRIM_TopoIIA"/>
    <property type="match status" value="1"/>
</dbReference>
<feature type="region of interest" description="Disordered" evidence="21">
    <location>
        <begin position="1"/>
        <end position="70"/>
    </location>
</feature>
<evidence type="ECO:0000256" key="15">
    <source>
        <dbReference type="ARBA" id="ARBA00023125"/>
    </source>
</evidence>
<dbReference type="InterPro" id="IPR036890">
    <property type="entry name" value="HATPase_C_sf"/>
</dbReference>
<feature type="compositionally biased region" description="Polar residues" evidence="21">
    <location>
        <begin position="1352"/>
        <end position="1362"/>
    </location>
</feature>
<dbReference type="GO" id="GO:0000712">
    <property type="term" value="P:resolution of meiotic recombination intermediates"/>
    <property type="evidence" value="ECO:0007669"/>
    <property type="project" value="TreeGrafter"/>
</dbReference>
<dbReference type="InterPro" id="IPR013760">
    <property type="entry name" value="Topo_IIA-like_dom_sf"/>
</dbReference>
<dbReference type="InterPro" id="IPR001241">
    <property type="entry name" value="Topo_IIA"/>
</dbReference>
<dbReference type="SMART" id="SM00434">
    <property type="entry name" value="TOP4c"/>
    <property type="match status" value="1"/>
</dbReference>
<keyword evidence="16 19" id="KW-0413">Isomerase</keyword>
<dbReference type="PRINTS" id="PR01158">
    <property type="entry name" value="TOPISMRASEII"/>
</dbReference>
<keyword evidence="9" id="KW-0597">Phosphoprotein</keyword>
<feature type="compositionally biased region" description="Low complexity" evidence="21">
    <location>
        <begin position="29"/>
        <end position="47"/>
    </location>
</feature>
<dbReference type="Pfam" id="PF01751">
    <property type="entry name" value="Toprim"/>
    <property type="match status" value="1"/>
</dbReference>
<evidence type="ECO:0000256" key="4">
    <source>
        <dbReference type="ARBA" id="ARBA00004123"/>
    </source>
</evidence>
<dbReference type="InterPro" id="IPR006171">
    <property type="entry name" value="TOPRIM_dom"/>
</dbReference>
<dbReference type="GO" id="GO:0046872">
    <property type="term" value="F:metal ion binding"/>
    <property type="evidence" value="ECO:0007669"/>
    <property type="project" value="UniProtKB-KW"/>
</dbReference>
<dbReference type="PANTHER" id="PTHR10169">
    <property type="entry name" value="DNA TOPOISOMERASE/GYRASE"/>
    <property type="match status" value="1"/>
</dbReference>
<dbReference type="SUPFAM" id="SSF54211">
    <property type="entry name" value="Ribosomal protein S5 domain 2-like"/>
    <property type="match status" value="1"/>
</dbReference>
<evidence type="ECO:0000256" key="10">
    <source>
        <dbReference type="ARBA" id="ARBA00022723"/>
    </source>
</evidence>
<dbReference type="InterPro" id="IPR020568">
    <property type="entry name" value="Ribosomal_Su5_D2-typ_SF"/>
</dbReference>
<feature type="compositionally biased region" description="Basic and acidic residues" evidence="21">
    <location>
        <begin position="1387"/>
        <end position="1396"/>
    </location>
</feature>
<feature type="compositionally biased region" description="Acidic residues" evidence="21">
    <location>
        <begin position="1367"/>
        <end position="1386"/>
    </location>
</feature>
<protein>
    <recommendedName>
        <fullName evidence="8 20">DNA topoisomerase 2</fullName>
        <ecNumber evidence="7 20">5.6.2.2</ecNumber>
    </recommendedName>
</protein>
<dbReference type="GO" id="GO:0003677">
    <property type="term" value="F:DNA binding"/>
    <property type="evidence" value="ECO:0007669"/>
    <property type="project" value="UniProtKB-UniRule"/>
</dbReference>
<dbReference type="PROSITE" id="PS52040">
    <property type="entry name" value="TOPO_IIA"/>
    <property type="match status" value="1"/>
</dbReference>
<evidence type="ECO:0000256" key="1">
    <source>
        <dbReference type="ARBA" id="ARBA00000185"/>
    </source>
</evidence>
<dbReference type="Gene3D" id="3.30.565.10">
    <property type="entry name" value="Histidine kinase-like ATPase, C-terminal domain"/>
    <property type="match status" value="1"/>
</dbReference>
<evidence type="ECO:0000256" key="12">
    <source>
        <dbReference type="ARBA" id="ARBA00022840"/>
    </source>
</evidence>
<dbReference type="SUPFAM" id="SSF55874">
    <property type="entry name" value="ATPase domain of HSP90 chaperone/DNA topoisomerase II/histidine kinase"/>
    <property type="match status" value="1"/>
</dbReference>
<comment type="cofactor">
    <cofactor evidence="3">
        <name>Mg(2+)</name>
        <dbReference type="ChEBI" id="CHEBI:18420"/>
    </cofactor>
</comment>
<dbReference type="GO" id="GO:0005524">
    <property type="term" value="F:ATP binding"/>
    <property type="evidence" value="ECO:0007669"/>
    <property type="project" value="UniProtKB-UniRule"/>
</dbReference>
<feature type="domain" description="Toprim" evidence="22">
    <location>
        <begin position="512"/>
        <end position="628"/>
    </location>
</feature>
<dbReference type="Pfam" id="PF00521">
    <property type="entry name" value="DNA_topoisoIV"/>
    <property type="match status" value="1"/>
</dbReference>
<dbReference type="GeneID" id="73377945"/>
<dbReference type="PROSITE" id="PS50880">
    <property type="entry name" value="TOPRIM"/>
    <property type="match status" value="1"/>
</dbReference>
<dbReference type="InterPro" id="IPR013506">
    <property type="entry name" value="Topo_IIA_bsu_dom2"/>
</dbReference>
<evidence type="ECO:0000256" key="5">
    <source>
        <dbReference type="ARBA" id="ARBA00011080"/>
    </source>
</evidence>
<feature type="active site" description="O-(5'-phospho-DNA)-tyrosine intermediate" evidence="19">
    <location>
        <position position="859"/>
    </location>
</feature>
<keyword evidence="11 20" id="KW-0547">Nucleotide-binding</keyword>
<dbReference type="InterPro" id="IPR013758">
    <property type="entry name" value="Topo_IIA_A/C_ab"/>
</dbReference>
<dbReference type="InterPro" id="IPR034157">
    <property type="entry name" value="TOPRIM_TopoII"/>
</dbReference>
<dbReference type="SMART" id="SM00433">
    <property type="entry name" value="TOP2c"/>
    <property type="match status" value="1"/>
</dbReference>
<evidence type="ECO:0000256" key="8">
    <source>
        <dbReference type="ARBA" id="ARBA00019635"/>
    </source>
</evidence>
<dbReference type="SUPFAM" id="SSF56719">
    <property type="entry name" value="Type II DNA topoisomerase"/>
    <property type="match status" value="1"/>
</dbReference>
<dbReference type="Gene3D" id="3.90.199.10">
    <property type="entry name" value="Topoisomerase II, domain 5"/>
    <property type="match status" value="1"/>
</dbReference>
<dbReference type="CDD" id="cd00187">
    <property type="entry name" value="TOP4c"/>
    <property type="match status" value="1"/>
</dbReference>
<keyword evidence="25" id="KW-1185">Reference proteome</keyword>
<dbReference type="EC" id="5.6.2.2" evidence="7 20"/>
<evidence type="ECO:0000256" key="9">
    <source>
        <dbReference type="ARBA" id="ARBA00022553"/>
    </source>
</evidence>
<dbReference type="CDD" id="cd03481">
    <property type="entry name" value="TopoIIA_Trans_ScTopoIIA"/>
    <property type="match status" value="1"/>
</dbReference>
<comment type="function">
    <text evidence="18 20">Control of topological states of DNA by transient breakage and subsequent rejoining of DNA strands. Topoisomerase II makes double-strand breaks.</text>
</comment>
<evidence type="ECO:0000256" key="14">
    <source>
        <dbReference type="ARBA" id="ARBA00023029"/>
    </source>
</evidence>
<evidence type="ECO:0000256" key="19">
    <source>
        <dbReference type="PROSITE-ProRule" id="PRU01384"/>
    </source>
</evidence>
<dbReference type="CDD" id="cd16930">
    <property type="entry name" value="HATPase_TopII-like"/>
    <property type="match status" value="1"/>
</dbReference>
<dbReference type="InterPro" id="IPR001154">
    <property type="entry name" value="TopoII_euk"/>
</dbReference>
<dbReference type="FunFam" id="3.90.199.10:FF:000002">
    <property type="entry name" value="DNA topoisomerase 2"/>
    <property type="match status" value="1"/>
</dbReference>
<accession>A0AAI9T1F3</accession>
<evidence type="ECO:0000256" key="20">
    <source>
        <dbReference type="RuleBase" id="RU362094"/>
    </source>
</evidence>
<dbReference type="Gene3D" id="3.40.50.670">
    <property type="match status" value="1"/>
</dbReference>
<dbReference type="FunFam" id="3.30.565.10:FF:000004">
    <property type="entry name" value="DNA topoisomerase 2"/>
    <property type="match status" value="1"/>
</dbReference>
<dbReference type="Pfam" id="PF16898">
    <property type="entry name" value="TOPRIM_C"/>
    <property type="match status" value="1"/>
</dbReference>
<feature type="domain" description="Topo IIA-type catalytic" evidence="23">
    <location>
        <begin position="769"/>
        <end position="1239"/>
    </location>
</feature>
<dbReference type="EMBL" id="JAHUZD010000020">
    <property type="protein sequence ID" value="KAI3406867.2"/>
    <property type="molecule type" value="Genomic_DNA"/>
</dbReference>
<dbReference type="InterPro" id="IPR031660">
    <property type="entry name" value="TOPRIM_C"/>
</dbReference>
<dbReference type="SMART" id="SM00387">
    <property type="entry name" value="HATPase_c"/>
    <property type="match status" value="1"/>
</dbReference>
<comment type="cofactor">
    <cofactor evidence="2">
        <name>Ca(2+)</name>
        <dbReference type="ChEBI" id="CHEBI:29108"/>
    </cofactor>
</comment>
<dbReference type="Gene3D" id="3.30.230.10">
    <property type="match status" value="1"/>
</dbReference>
<dbReference type="Proteomes" id="UP001202479">
    <property type="component" value="Unassembled WGS sequence"/>
</dbReference>
<evidence type="ECO:0000256" key="6">
    <source>
        <dbReference type="ARBA" id="ARBA00011738"/>
    </source>
</evidence>
<gene>
    <name evidence="24" type="ORF">KGF56_000328</name>
</gene>
<keyword evidence="12 20" id="KW-0067">ATP-binding</keyword>
<dbReference type="FunFam" id="3.30.230.10:FF:000008">
    <property type="entry name" value="DNA topoisomerase 2"/>
    <property type="match status" value="1"/>
</dbReference>
<keyword evidence="17" id="KW-0539">Nucleus</keyword>
<reference evidence="24" key="1">
    <citation type="journal article" date="2022" name="DNA Res.">
        <title>Genome analysis of five recently described species of the CUG-Ser clade uncovers Candida theae as a new hybrid lineage with pathogenic potential in the Candida parapsilosis species complex.</title>
        <authorList>
            <person name="Mixao V."/>
            <person name="Del Olmo V."/>
            <person name="Hegedusova E."/>
            <person name="Saus E."/>
            <person name="Pryszcz L."/>
            <person name="Cillingova A."/>
            <person name="Nosek J."/>
            <person name="Gabaldon T."/>
        </authorList>
    </citation>
    <scope>NUCLEOTIDE SEQUENCE</scope>
    <source>
        <strain evidence="24">CBS 10844</strain>
    </source>
</reference>
<dbReference type="InterPro" id="IPR013757">
    <property type="entry name" value="Topo_IIA_A_a_sf"/>
</dbReference>
<dbReference type="Gene3D" id="1.10.268.10">
    <property type="entry name" value="Topoisomerase, domain 3"/>
    <property type="match status" value="1"/>
</dbReference>
<dbReference type="InterPro" id="IPR050634">
    <property type="entry name" value="DNA_Topoisomerase_II"/>
</dbReference>
<name>A0AAI9T1F3_9ASCO</name>
<dbReference type="Gene3D" id="3.30.1360.40">
    <property type="match status" value="1"/>
</dbReference>
<evidence type="ECO:0000256" key="3">
    <source>
        <dbReference type="ARBA" id="ARBA00001946"/>
    </source>
</evidence>
<evidence type="ECO:0000256" key="16">
    <source>
        <dbReference type="ARBA" id="ARBA00023235"/>
    </source>
</evidence>
<dbReference type="FunFam" id="3.30.1490.30:FF:000001">
    <property type="entry name" value="DNA topoisomerase 2"/>
    <property type="match status" value="1"/>
</dbReference>
<dbReference type="GO" id="GO:0006265">
    <property type="term" value="P:DNA topological change"/>
    <property type="evidence" value="ECO:0007669"/>
    <property type="project" value="UniProtKB-UniRule"/>
</dbReference>
<comment type="subcellular location">
    <subcellularLocation>
        <location evidence="4">Nucleus</location>
    </subcellularLocation>
</comment>
<dbReference type="GO" id="GO:0000819">
    <property type="term" value="P:sister chromatid segregation"/>
    <property type="evidence" value="ECO:0007669"/>
    <property type="project" value="TreeGrafter"/>
</dbReference>
<evidence type="ECO:0000256" key="11">
    <source>
        <dbReference type="ARBA" id="ARBA00022741"/>
    </source>
</evidence>
<dbReference type="GO" id="GO:0005634">
    <property type="term" value="C:nucleus"/>
    <property type="evidence" value="ECO:0007669"/>
    <property type="project" value="UniProtKB-SubCell"/>
</dbReference>
<keyword evidence="10" id="KW-0479">Metal-binding</keyword>
<dbReference type="InterPro" id="IPR014721">
    <property type="entry name" value="Ribsml_uS5_D2-typ_fold_subgr"/>
</dbReference>
<evidence type="ECO:0000256" key="21">
    <source>
        <dbReference type="SAM" id="MobiDB-lite"/>
    </source>
</evidence>
<evidence type="ECO:0000259" key="23">
    <source>
        <dbReference type="PROSITE" id="PS52040"/>
    </source>
</evidence>
<dbReference type="FunFam" id="3.40.50.670:FF:000001">
    <property type="entry name" value="DNA topoisomerase 2"/>
    <property type="match status" value="2"/>
</dbReference>
<feature type="compositionally biased region" description="Acidic residues" evidence="21">
    <location>
        <begin position="1455"/>
        <end position="1488"/>
    </location>
</feature>
<keyword evidence="15 19" id="KW-0238">DNA-binding</keyword>
<proteinExistence type="inferred from homology"/>
<dbReference type="PRINTS" id="PR00418">
    <property type="entry name" value="TPI2FAMILY"/>
</dbReference>
<evidence type="ECO:0000256" key="2">
    <source>
        <dbReference type="ARBA" id="ARBA00001913"/>
    </source>
</evidence>
<dbReference type="InterPro" id="IPR003594">
    <property type="entry name" value="HATPase_dom"/>
</dbReference>
<sequence length="1488" mass="167653">MSEESDYYTDESGFGSSSNKVKKPLVEGSLNSLESLSTSTTTSTSTSTPPPPPPSSSLSSSKNKVSNASETYQKLSQLEHILKRPDTYIGSIEKTRMEMWCFDSESESMKFQEVTIVPGLYKIFDEILVNAADNKIRDPSMKNIRVKIDPENNVIQVMNDGKGIPIEIHTKEKMYIPELIFGNLLTSSNYDDDQKKVTGGRNGFGAKLCNIFSSSFEVETADLNTGKVYKQIWTDNMTKVGKPKITALKTKKEYTKVTFKPDLAKFGMDSLDEDLLAVLRRRVYDLCGTVKNCNIYLNDKRLSVSNFKSYVEMYVKAIKERSPELPEEAAAGGVEAKNLPTIVHEVYNDRWEVAFAVSDGTFNQVSFVNSIATTAGGTHVKYVSDQIISKLVEALSKKEKGQKKLMIKPNEVRDNMFIFINSLIENPAFTSQTKEQLTTKSSQFGGKDKFVASDNLINRILKTGIADKIRAIANANENKALQKADGSKKSRIKDQVNLVDANKAGTKDGIKCTLILTEGLSAMNLAVAGLGVIGRDYYGCFPLRGKLLNVREASTDQIAKNAEINSLKKIIGLQHKKVYTPESIKSLRYGHIMIMTDQDQDGSHIKGLIINFLETSFPGLLDIPGFLLQFITPIVKVTVKGGSGRRSASKKVIPFYSMPEFETWRENEGQRCRWTHKYYKGLGTSTLVEAREYFTALDKHLKKFHALQGDDSNYIDLAFSKKKADDRKDWLQNFVPGNTIEPELNEIQISDFINKELILFSMSDNVRSIPSVLDGLKPGQRKIMYGCFKRNLKSEVKVAQLAAYVGENSGYHHGEASLIQTIIGLAQNFVGSNNINLLKPNGAFGSRATGGKDAAAARYIFTELNDITRTIFNEADDPLFNYIQEDEDSVEPQWYLPVLPMILVNGADGIGTGWSTNIPSYNPKDIVANLRRLMNNEPLEDMTPWYKGWNGEIEKIGPQKYKVSGRIEQIDSNTVEITEIPVKTWTNTVKEFLLAGFGNEKTTQWIKDMEEHHSTSIRFIVKLNDVEMAKALKVGLLERFKLVSSINLSNMVAFDAYGRIKKYSDVSEIIKDFYYVRLEYYEKRKNHMLEALQYKLLMISEQARFVKMIIEKELSVANIKKKQLIALLEEHKFRKFTKDGKPIEEGNNAIVIEEEEDSDEEIENEGDVSALNMKQVDKGPEKEHRPQTIFSSYDYLLGMTIWSLTHERYVRLLAEKGRFEQELETLINKTAVDLWNIDLDKFVQEYDLFLAKEEQEREHLVSTGDNKKPRKRRNKGDGEAGKAAPVKRAKKQATPPQNTTVKQEPKIDEEPVPTVEPVAKQTLPNPPSHSPPNSKNDILSFFSTSSKTKTTVNKPSPLSQKKSVFDMVDDDGDLSLDFEDDDDDEENKGSRSDKKSKTNKGNHKSNILDELDDLEIMGNMPQVIKSSKRVTRRNLSPSVDKESGVRKRNKAVVIDSDEGNDEDEEGESNNFSIEDDDDDDGDVSYEEK</sequence>
<dbReference type="InterPro" id="IPR013759">
    <property type="entry name" value="Topo_IIA_B_C"/>
</dbReference>
<comment type="caution">
    <text evidence="24">The sequence shown here is derived from an EMBL/GenBank/DDBJ whole genome shotgun (WGS) entry which is preliminary data.</text>
</comment>
<dbReference type="Pfam" id="PF00204">
    <property type="entry name" value="DNA_gyraseB"/>
    <property type="match status" value="1"/>
</dbReference>
<dbReference type="GO" id="GO:0003918">
    <property type="term" value="F:DNA topoisomerase type II (double strand cut, ATP-hydrolyzing) activity"/>
    <property type="evidence" value="ECO:0007669"/>
    <property type="project" value="UniProtKB-UniRule"/>
</dbReference>
<evidence type="ECO:0000313" key="25">
    <source>
        <dbReference type="Proteomes" id="UP001202479"/>
    </source>
</evidence>
<dbReference type="Pfam" id="PF02518">
    <property type="entry name" value="HATPase_c"/>
    <property type="match status" value="1"/>
</dbReference>